<evidence type="ECO:0000259" key="3">
    <source>
        <dbReference type="PROSITE" id="PS50112"/>
    </source>
</evidence>
<dbReference type="Gene3D" id="2.40.10.220">
    <property type="entry name" value="predicted glycosyltransferase like domains"/>
    <property type="match status" value="1"/>
</dbReference>
<feature type="domain" description="PAC" evidence="4">
    <location>
        <begin position="204"/>
        <end position="256"/>
    </location>
</feature>
<keyword evidence="1" id="KW-0807">Transducer</keyword>
<dbReference type="SUPFAM" id="SSF55785">
    <property type="entry name" value="PYP-like sensor domain (PAS domain)"/>
    <property type="match status" value="3"/>
</dbReference>
<dbReference type="InterPro" id="IPR000700">
    <property type="entry name" value="PAS-assoc_C"/>
</dbReference>
<feature type="domain" description="PAS" evidence="3">
    <location>
        <begin position="23"/>
        <end position="79"/>
    </location>
</feature>
<evidence type="ECO:0000313" key="6">
    <source>
        <dbReference type="Proteomes" id="UP001595796"/>
    </source>
</evidence>
<dbReference type="SUPFAM" id="SSF58104">
    <property type="entry name" value="Methyl-accepting chemotaxis protein (MCP) signaling domain"/>
    <property type="match status" value="1"/>
</dbReference>
<dbReference type="PANTHER" id="PTHR24422">
    <property type="entry name" value="CHEMOTAXIS PROTEIN METHYLTRANSFERASE"/>
    <property type="match status" value="1"/>
</dbReference>
<name>A0ABV9Z235_9HYPH</name>
<dbReference type="SMART" id="SM00091">
    <property type="entry name" value="PAS"/>
    <property type="match status" value="3"/>
</dbReference>
<dbReference type="SMART" id="SM00086">
    <property type="entry name" value="PAC"/>
    <property type="match status" value="3"/>
</dbReference>
<dbReference type="CDD" id="cd00130">
    <property type="entry name" value="PAS"/>
    <property type="match status" value="3"/>
</dbReference>
<feature type="domain" description="PAS" evidence="3">
    <location>
        <begin position="145"/>
        <end position="185"/>
    </location>
</feature>
<organism evidence="5 6">
    <name type="scientific">Flaviflagellibacter deserti</name>
    <dbReference type="NCBI Taxonomy" id="2267266"/>
    <lineage>
        <taxon>Bacteria</taxon>
        <taxon>Pseudomonadati</taxon>
        <taxon>Pseudomonadota</taxon>
        <taxon>Alphaproteobacteria</taxon>
        <taxon>Hyphomicrobiales</taxon>
        <taxon>Flaviflagellibacter</taxon>
    </lineage>
</organism>
<feature type="domain" description="PAC" evidence="4">
    <location>
        <begin position="324"/>
        <end position="378"/>
    </location>
</feature>
<evidence type="ECO:0000259" key="2">
    <source>
        <dbReference type="PROSITE" id="PS50111"/>
    </source>
</evidence>
<protein>
    <submittedName>
        <fullName evidence="5">PAS domain-containing protein</fullName>
    </submittedName>
</protein>
<dbReference type="Pfam" id="PF00015">
    <property type="entry name" value="MCPsignal"/>
    <property type="match status" value="1"/>
</dbReference>
<dbReference type="EMBL" id="JBHSJF010000006">
    <property type="protein sequence ID" value="MFC5067857.1"/>
    <property type="molecule type" value="Genomic_DNA"/>
</dbReference>
<dbReference type="SMART" id="SM00283">
    <property type="entry name" value="MA"/>
    <property type="match status" value="1"/>
</dbReference>
<dbReference type="Pfam" id="PF07238">
    <property type="entry name" value="PilZ"/>
    <property type="match status" value="1"/>
</dbReference>
<keyword evidence="6" id="KW-1185">Reference proteome</keyword>
<dbReference type="Proteomes" id="UP001595796">
    <property type="component" value="Unassembled WGS sequence"/>
</dbReference>
<dbReference type="NCBIfam" id="TIGR00229">
    <property type="entry name" value="sensory_box"/>
    <property type="match status" value="3"/>
</dbReference>
<sequence>MFSVLSRNDGDSLKKAADKSLAVISFDLEGKVLEANENFLKTVGYTASEIVGKQHRMFMPDDDARSPAYTEFWKALRKGKFQEGEFRRVGKNGKEIWLRASYNPVLDRQGNPIRVTKLATDITADKLRAMDDAGQLAAIDRSQAVISFAMDGTILDANANFLKTMGYQLREIVGQNHRMFVQPEEASGAAYQAFWNSLRAGEFQSAEYRRIDKGGRAVWIRAVYSPIPDAGGKPVKVVKFATDVTAEKLRNADYEGQIAAIGKTQAVISFSLDGMILSANENFLVATGYRAEDVVGQHHRMFVDKTYAASDDYAAFWARLGTGESASAIYPRFGKGGRPIWLQASYNPIFDGAGKPVKIVKFATDITASMEARTRAVGAAEDTLGNVERVAKAAEDMSQAVGGIVDSMIRSKSSVDQIYERTQIADRSTGQLRQAAQSMDDVVQLIAKVAEQINLLALNATIESARAGEAGRGFAVVAQEVKNLAGQASAATTRISSEIAAMQSVSDEVGASLSSISAAVGEVQSFVDAATQQIKDQSLVTQDISVNMQTAAGGVASIGRNLDSWIIGMEERRSEERVRTSKSAWIILPGGQKISCSVRNISKGGVKLAVSEGGQIPGEFQLDIAGDGGPRRCHVVRRAVGELGVQFI</sequence>
<comment type="caution">
    <text evidence="5">The sequence shown here is derived from an EMBL/GenBank/DDBJ whole genome shotgun (WGS) entry which is preliminary data.</text>
</comment>
<reference evidence="6" key="1">
    <citation type="journal article" date="2019" name="Int. J. Syst. Evol. Microbiol.">
        <title>The Global Catalogue of Microorganisms (GCM) 10K type strain sequencing project: providing services to taxonomists for standard genome sequencing and annotation.</title>
        <authorList>
            <consortium name="The Broad Institute Genomics Platform"/>
            <consortium name="The Broad Institute Genome Sequencing Center for Infectious Disease"/>
            <person name="Wu L."/>
            <person name="Ma J."/>
        </authorList>
    </citation>
    <scope>NUCLEOTIDE SEQUENCE [LARGE SCALE GENOMIC DNA]</scope>
    <source>
        <strain evidence="6">CGMCC 1.16444</strain>
    </source>
</reference>
<dbReference type="PROSITE" id="PS50111">
    <property type="entry name" value="CHEMOTAXIS_TRANSDUC_2"/>
    <property type="match status" value="1"/>
</dbReference>
<dbReference type="Pfam" id="PF08447">
    <property type="entry name" value="PAS_3"/>
    <property type="match status" value="3"/>
</dbReference>
<evidence type="ECO:0000259" key="4">
    <source>
        <dbReference type="PROSITE" id="PS50113"/>
    </source>
</evidence>
<feature type="domain" description="PAS" evidence="3">
    <location>
        <begin position="267"/>
        <end position="297"/>
    </location>
</feature>
<dbReference type="InterPro" id="IPR035965">
    <property type="entry name" value="PAS-like_dom_sf"/>
</dbReference>
<evidence type="ECO:0000313" key="5">
    <source>
        <dbReference type="EMBL" id="MFC5067857.1"/>
    </source>
</evidence>
<dbReference type="PRINTS" id="PR00260">
    <property type="entry name" value="CHEMTRNSDUCR"/>
</dbReference>
<dbReference type="RefSeq" id="WP_114956576.1">
    <property type="nucleotide sequence ID" value="NZ_JBHSJF010000006.1"/>
</dbReference>
<dbReference type="InterPro" id="IPR013655">
    <property type="entry name" value="PAS_fold_3"/>
</dbReference>
<dbReference type="InterPro" id="IPR009875">
    <property type="entry name" value="PilZ_domain"/>
</dbReference>
<feature type="domain" description="Methyl-accepting transducer" evidence="2">
    <location>
        <begin position="365"/>
        <end position="560"/>
    </location>
</feature>
<dbReference type="Gene3D" id="3.30.450.20">
    <property type="entry name" value="PAS domain"/>
    <property type="match status" value="3"/>
</dbReference>
<proteinExistence type="predicted"/>
<dbReference type="PROSITE" id="PS50112">
    <property type="entry name" value="PAS"/>
    <property type="match status" value="3"/>
</dbReference>
<dbReference type="Gene3D" id="1.10.287.950">
    <property type="entry name" value="Methyl-accepting chemotaxis protein"/>
    <property type="match status" value="1"/>
</dbReference>
<evidence type="ECO:0000256" key="1">
    <source>
        <dbReference type="PROSITE-ProRule" id="PRU00284"/>
    </source>
</evidence>
<dbReference type="PANTHER" id="PTHR24422:SF10">
    <property type="entry name" value="CHEMOTAXIS PROTEIN METHYLTRANSFERASE 2"/>
    <property type="match status" value="1"/>
</dbReference>
<feature type="domain" description="PAC" evidence="4">
    <location>
        <begin position="82"/>
        <end position="134"/>
    </location>
</feature>
<dbReference type="InterPro" id="IPR050903">
    <property type="entry name" value="Bact_Chemotaxis_MeTrfase"/>
</dbReference>
<accession>A0ABV9Z235</accession>
<dbReference type="InterPro" id="IPR004090">
    <property type="entry name" value="Chemotax_Me-accpt_rcpt"/>
</dbReference>
<dbReference type="SUPFAM" id="SSF141371">
    <property type="entry name" value="PilZ domain-like"/>
    <property type="match status" value="1"/>
</dbReference>
<dbReference type="InterPro" id="IPR004089">
    <property type="entry name" value="MCPsignal_dom"/>
</dbReference>
<dbReference type="InterPro" id="IPR001610">
    <property type="entry name" value="PAC"/>
</dbReference>
<gene>
    <name evidence="5" type="ORF">ACFPFW_07475</name>
</gene>
<dbReference type="InterPro" id="IPR000014">
    <property type="entry name" value="PAS"/>
</dbReference>
<dbReference type="PROSITE" id="PS50113">
    <property type="entry name" value="PAC"/>
    <property type="match status" value="3"/>
</dbReference>